<evidence type="ECO:0000259" key="7">
    <source>
        <dbReference type="PROSITE" id="PS50016"/>
    </source>
</evidence>
<dbReference type="CDD" id="cd15523">
    <property type="entry name" value="PHD_PHF21A"/>
    <property type="match status" value="1"/>
</dbReference>
<keyword evidence="5" id="KW-0175">Coiled coil</keyword>
<dbReference type="PROSITE" id="PS01359">
    <property type="entry name" value="ZF_PHD_1"/>
    <property type="match status" value="1"/>
</dbReference>
<dbReference type="PANTHER" id="PTHR24102:SF28">
    <property type="entry name" value="PHD-TYPE DOMAIN-CONTAINING PROTEIN"/>
    <property type="match status" value="1"/>
</dbReference>
<dbReference type="InterPro" id="IPR019786">
    <property type="entry name" value="Zinc_finger_PHD-type_CS"/>
</dbReference>
<dbReference type="CDD" id="cd14686">
    <property type="entry name" value="bZIP"/>
    <property type="match status" value="1"/>
</dbReference>
<gene>
    <name evidence="8" type="ORF">NP493_429g02051</name>
</gene>
<dbReference type="AlphaFoldDB" id="A0AAD9NS41"/>
<dbReference type="Pfam" id="PF00628">
    <property type="entry name" value="PHD"/>
    <property type="match status" value="1"/>
</dbReference>
<feature type="region of interest" description="Disordered" evidence="6">
    <location>
        <begin position="46"/>
        <end position="125"/>
    </location>
</feature>
<keyword evidence="9" id="KW-1185">Reference proteome</keyword>
<evidence type="ECO:0000256" key="1">
    <source>
        <dbReference type="ARBA" id="ARBA00022723"/>
    </source>
</evidence>
<evidence type="ECO:0000256" key="4">
    <source>
        <dbReference type="PROSITE-ProRule" id="PRU00146"/>
    </source>
</evidence>
<evidence type="ECO:0000256" key="6">
    <source>
        <dbReference type="SAM" id="MobiDB-lite"/>
    </source>
</evidence>
<organism evidence="8 9">
    <name type="scientific">Ridgeia piscesae</name>
    <name type="common">Tubeworm</name>
    <dbReference type="NCBI Taxonomy" id="27915"/>
    <lineage>
        <taxon>Eukaryota</taxon>
        <taxon>Metazoa</taxon>
        <taxon>Spiralia</taxon>
        <taxon>Lophotrochozoa</taxon>
        <taxon>Annelida</taxon>
        <taxon>Polychaeta</taxon>
        <taxon>Sedentaria</taxon>
        <taxon>Canalipalpata</taxon>
        <taxon>Sabellida</taxon>
        <taxon>Siboglinidae</taxon>
        <taxon>Ridgeia</taxon>
    </lineage>
</organism>
<evidence type="ECO:0000256" key="2">
    <source>
        <dbReference type="ARBA" id="ARBA00022771"/>
    </source>
</evidence>
<sequence length="451" mass="51031">MKNDPQNFALKEQLHNLQTEITSLSERQKSVVQLLRKELVNKKGLQLPSQQVVPHGVSQNNNNNNDLSKPSPAHQNQMRPVTLDSSHNNGSSSALHQKKVSQLINKKPQQPVTRCSSPPIRVPQYSIRRPPTRIMECTNKWTSQNSSVPLSPIRKPDFDANNLKKSINKKAVNPDERKKLEFMASLHLVTPDTLKELQNKRSERKRRSTANPQFSYNHFEPERKRGVVNYLANVACPGVRKRGRPPKIRRLGPGRPCLDRQSRVTLNVTDLYDQENGLSNLGHGPLIAHDHVCPSPSSTSVSSVESVLQSDIHEDYCALCHRSGELLMCDTCNLVYHLQCLDPPLTAIPNGTWSCPKCKELNKQSGVWPGTLALVHQYIKHKTSKEDQKMELERRNQELEVENNQLESKVKELTETITSQIQQKTKLINSTCSTQQSVEKLKNFVSVIQST</sequence>
<dbReference type="PANTHER" id="PTHR24102">
    <property type="entry name" value="PHD FINGER PROTEIN"/>
    <property type="match status" value="1"/>
</dbReference>
<evidence type="ECO:0000256" key="3">
    <source>
        <dbReference type="ARBA" id="ARBA00022833"/>
    </source>
</evidence>
<dbReference type="SMART" id="SM00249">
    <property type="entry name" value="PHD"/>
    <property type="match status" value="1"/>
</dbReference>
<keyword evidence="1" id="KW-0479">Metal-binding</keyword>
<feature type="coiled-coil region" evidence="5">
    <location>
        <begin position="382"/>
        <end position="423"/>
    </location>
</feature>
<keyword evidence="3" id="KW-0862">Zinc</keyword>
<feature type="region of interest" description="Disordered" evidence="6">
    <location>
        <begin position="197"/>
        <end position="216"/>
    </location>
</feature>
<dbReference type="PROSITE" id="PS50016">
    <property type="entry name" value="ZF_PHD_2"/>
    <property type="match status" value="1"/>
</dbReference>
<evidence type="ECO:0000256" key="5">
    <source>
        <dbReference type="SAM" id="Coils"/>
    </source>
</evidence>
<protein>
    <recommendedName>
        <fullName evidence="7">PHD-type domain-containing protein</fullName>
    </recommendedName>
</protein>
<dbReference type="EMBL" id="JAODUO010000429">
    <property type="protein sequence ID" value="KAK2180742.1"/>
    <property type="molecule type" value="Genomic_DNA"/>
</dbReference>
<proteinExistence type="predicted"/>
<evidence type="ECO:0000313" key="8">
    <source>
        <dbReference type="EMBL" id="KAK2180742.1"/>
    </source>
</evidence>
<feature type="compositionally biased region" description="Polar residues" evidence="6">
    <location>
        <begin position="73"/>
        <end position="116"/>
    </location>
</feature>
<dbReference type="Proteomes" id="UP001209878">
    <property type="component" value="Unassembled WGS sequence"/>
</dbReference>
<feature type="domain" description="PHD-type" evidence="7">
    <location>
        <begin position="314"/>
        <end position="361"/>
    </location>
</feature>
<keyword evidence="2 4" id="KW-0863">Zinc-finger</keyword>
<name>A0AAD9NS41_RIDPI</name>
<dbReference type="InterPro" id="IPR013083">
    <property type="entry name" value="Znf_RING/FYVE/PHD"/>
</dbReference>
<dbReference type="InterPro" id="IPR001965">
    <property type="entry name" value="Znf_PHD"/>
</dbReference>
<dbReference type="GO" id="GO:0008270">
    <property type="term" value="F:zinc ion binding"/>
    <property type="evidence" value="ECO:0007669"/>
    <property type="project" value="UniProtKB-KW"/>
</dbReference>
<comment type="caution">
    <text evidence="8">The sequence shown here is derived from an EMBL/GenBank/DDBJ whole genome shotgun (WGS) entry which is preliminary data.</text>
</comment>
<dbReference type="InterPro" id="IPR019787">
    <property type="entry name" value="Znf_PHD-finger"/>
</dbReference>
<dbReference type="InterPro" id="IPR011011">
    <property type="entry name" value="Znf_FYVE_PHD"/>
</dbReference>
<reference evidence="8" key="1">
    <citation type="journal article" date="2023" name="Mol. Biol. Evol.">
        <title>Third-Generation Sequencing Reveals the Adaptive Role of the Epigenome in Three Deep-Sea Polychaetes.</title>
        <authorList>
            <person name="Perez M."/>
            <person name="Aroh O."/>
            <person name="Sun Y."/>
            <person name="Lan Y."/>
            <person name="Juniper S.K."/>
            <person name="Young C.R."/>
            <person name="Angers B."/>
            <person name="Qian P.Y."/>
        </authorList>
    </citation>
    <scope>NUCLEOTIDE SEQUENCE</scope>
    <source>
        <strain evidence="8">R07B-5</strain>
    </source>
</reference>
<dbReference type="Gene3D" id="3.30.40.10">
    <property type="entry name" value="Zinc/RING finger domain, C3HC4 (zinc finger)"/>
    <property type="match status" value="1"/>
</dbReference>
<accession>A0AAD9NS41</accession>
<evidence type="ECO:0000313" key="9">
    <source>
        <dbReference type="Proteomes" id="UP001209878"/>
    </source>
</evidence>
<dbReference type="SUPFAM" id="SSF57903">
    <property type="entry name" value="FYVE/PHD zinc finger"/>
    <property type="match status" value="1"/>
</dbReference>